<organism evidence="7 8">
    <name type="scientific">Rhodobacter capsulatus</name>
    <name type="common">Rhodopseudomonas capsulata</name>
    <dbReference type="NCBI Taxonomy" id="1061"/>
    <lineage>
        <taxon>Bacteria</taxon>
        <taxon>Pseudomonadati</taxon>
        <taxon>Pseudomonadota</taxon>
        <taxon>Alphaproteobacteria</taxon>
        <taxon>Rhodobacterales</taxon>
        <taxon>Rhodobacter group</taxon>
        <taxon>Rhodobacter</taxon>
    </lineage>
</organism>
<proteinExistence type="predicted"/>
<dbReference type="OrthoDB" id="5526080at2"/>
<feature type="transmembrane region" description="Helical" evidence="5">
    <location>
        <begin position="37"/>
        <end position="56"/>
    </location>
</feature>
<evidence type="ECO:0000256" key="1">
    <source>
        <dbReference type="ARBA" id="ARBA00004141"/>
    </source>
</evidence>
<gene>
    <name evidence="7" type="ORF">FBT96_10435</name>
</gene>
<feature type="transmembrane region" description="Helical" evidence="5">
    <location>
        <begin position="266"/>
        <end position="283"/>
    </location>
</feature>
<feature type="transmembrane region" description="Helical" evidence="5">
    <location>
        <begin position="319"/>
        <end position="341"/>
    </location>
</feature>
<comment type="subcellular location">
    <subcellularLocation>
        <location evidence="1">Membrane</location>
        <topology evidence="1">Multi-pass membrane protein</topology>
    </subcellularLocation>
</comment>
<protein>
    <submittedName>
        <fullName evidence="7">MFS transporter</fullName>
    </submittedName>
</protein>
<keyword evidence="2 5" id="KW-0812">Transmembrane</keyword>
<evidence type="ECO:0000256" key="4">
    <source>
        <dbReference type="ARBA" id="ARBA00023136"/>
    </source>
</evidence>
<dbReference type="PANTHER" id="PTHR23514:SF13">
    <property type="entry name" value="INNER MEMBRANE PROTEIN YBJJ"/>
    <property type="match status" value="1"/>
</dbReference>
<dbReference type="GO" id="GO:0016020">
    <property type="term" value="C:membrane"/>
    <property type="evidence" value="ECO:0007669"/>
    <property type="project" value="UniProtKB-SubCell"/>
</dbReference>
<dbReference type="GO" id="GO:0022857">
    <property type="term" value="F:transmembrane transporter activity"/>
    <property type="evidence" value="ECO:0007669"/>
    <property type="project" value="InterPro"/>
</dbReference>
<dbReference type="AlphaFoldDB" id="A0A4U1JQC0"/>
<feature type="transmembrane region" description="Helical" evidence="5">
    <location>
        <begin position="353"/>
        <end position="375"/>
    </location>
</feature>
<feature type="transmembrane region" description="Helical" evidence="5">
    <location>
        <begin position="226"/>
        <end position="246"/>
    </location>
</feature>
<dbReference type="PROSITE" id="PS50850">
    <property type="entry name" value="MFS"/>
    <property type="match status" value="1"/>
</dbReference>
<dbReference type="Proteomes" id="UP000310597">
    <property type="component" value="Unassembled WGS sequence"/>
</dbReference>
<feature type="transmembrane region" description="Helical" evidence="5">
    <location>
        <begin position="381"/>
        <end position="402"/>
    </location>
</feature>
<feature type="transmembrane region" description="Helical" evidence="5">
    <location>
        <begin position="99"/>
        <end position="117"/>
    </location>
</feature>
<feature type="domain" description="Major facilitator superfamily (MFS) profile" evidence="6">
    <location>
        <begin position="227"/>
        <end position="408"/>
    </location>
</feature>
<dbReference type="PANTHER" id="PTHR23514">
    <property type="entry name" value="BYPASS OF STOP CODON PROTEIN 6"/>
    <property type="match status" value="1"/>
</dbReference>
<evidence type="ECO:0000259" key="6">
    <source>
        <dbReference type="PROSITE" id="PS50850"/>
    </source>
</evidence>
<dbReference type="InterPro" id="IPR020846">
    <property type="entry name" value="MFS_dom"/>
</dbReference>
<dbReference type="InterPro" id="IPR036259">
    <property type="entry name" value="MFS_trans_sf"/>
</dbReference>
<feature type="transmembrane region" description="Helical" evidence="5">
    <location>
        <begin position="123"/>
        <end position="141"/>
    </location>
</feature>
<accession>A0A4U1JQC0</accession>
<dbReference type="EMBL" id="SWJZ01000041">
    <property type="protein sequence ID" value="TKD18298.1"/>
    <property type="molecule type" value="Genomic_DNA"/>
</dbReference>
<keyword evidence="3 5" id="KW-1133">Transmembrane helix</keyword>
<evidence type="ECO:0000256" key="5">
    <source>
        <dbReference type="SAM" id="Phobius"/>
    </source>
</evidence>
<dbReference type="InterPro" id="IPR011701">
    <property type="entry name" value="MFS"/>
</dbReference>
<reference evidence="7 8" key="1">
    <citation type="submission" date="2019-04" db="EMBL/GenBank/DDBJ databases">
        <title>Draft Whole-Genome sequence of the purple photosynthetic bacterium Rhodobacter capsulatus SP108 with an indigenous class A beta-lactamase.</title>
        <authorList>
            <person name="Robertson S."/>
            <person name="Meyer T.E."/>
            <person name="Kyndt J.A."/>
        </authorList>
    </citation>
    <scope>NUCLEOTIDE SEQUENCE [LARGE SCALE GENOMIC DNA]</scope>
    <source>
        <strain evidence="7 8">SP108</strain>
    </source>
</reference>
<comment type="caution">
    <text evidence="7">The sequence shown here is derived from an EMBL/GenBank/DDBJ whole genome shotgun (WGS) entry which is preliminary data.</text>
</comment>
<evidence type="ECO:0000256" key="3">
    <source>
        <dbReference type="ARBA" id="ARBA00022989"/>
    </source>
</evidence>
<feature type="transmembrane region" description="Helical" evidence="5">
    <location>
        <begin position="162"/>
        <end position="181"/>
    </location>
</feature>
<dbReference type="Gene3D" id="1.20.1250.20">
    <property type="entry name" value="MFS general substrate transporter like domains"/>
    <property type="match status" value="2"/>
</dbReference>
<evidence type="ECO:0000256" key="2">
    <source>
        <dbReference type="ARBA" id="ARBA00022692"/>
    </source>
</evidence>
<dbReference type="SUPFAM" id="SSF103473">
    <property type="entry name" value="MFS general substrate transporter"/>
    <property type="match status" value="1"/>
</dbReference>
<feature type="transmembrane region" description="Helical" evidence="5">
    <location>
        <begin position="68"/>
        <end position="87"/>
    </location>
</feature>
<evidence type="ECO:0000313" key="7">
    <source>
        <dbReference type="EMBL" id="TKD18298.1"/>
    </source>
</evidence>
<sequence length="408" mass="41492">MPAPRGVGAGRRLCYPVSKRFEGTGMALRQVARVSRATGIGLCALGVFWGAFAAQMPEFKMRAGVEDGLFGVLLLGSAVGGMAAMALAPQIGRWLGLRILPLAGAFLALAALMPLLIQSGPTLALALVVMGVAMSSLDLAANVRISELEHDTGLPLMNWNHALFSAGFAVSALLAGMARRAGLAPEAVQPVLALVLVAMAAAMLEARRAPASAEDAEAKAAARTPWAAALAAAAILFAAFVAENATETWSALHIERNLGGAPGEGAFGPAMLGLTMAAGRFGGQLLAARLGEARLVALSAVLGCLGALVTAAAPVQALAVLGIGMIGMGVAVVVPSANSLLGQRVAPSERALAISRAWMIGFTGFFIGPVVMGALAQGFGLRAAFVAVALILAAILPGLWALRRIRRS</sequence>
<name>A0A4U1JQC0_RHOCA</name>
<evidence type="ECO:0000313" key="8">
    <source>
        <dbReference type="Proteomes" id="UP000310597"/>
    </source>
</evidence>
<keyword evidence="4 5" id="KW-0472">Membrane</keyword>
<dbReference type="Pfam" id="PF07690">
    <property type="entry name" value="MFS_1"/>
    <property type="match status" value="1"/>
</dbReference>
<feature type="transmembrane region" description="Helical" evidence="5">
    <location>
        <begin position="187"/>
        <end position="206"/>
    </location>
</feature>
<feature type="transmembrane region" description="Helical" evidence="5">
    <location>
        <begin position="295"/>
        <end position="313"/>
    </location>
</feature>
<dbReference type="InterPro" id="IPR051788">
    <property type="entry name" value="MFS_Transporter"/>
</dbReference>